<feature type="region of interest" description="Disordered" evidence="1">
    <location>
        <begin position="788"/>
        <end position="826"/>
    </location>
</feature>
<evidence type="ECO:0000313" key="2">
    <source>
        <dbReference type="EMBL" id="KDN52531.1"/>
    </source>
</evidence>
<feature type="compositionally biased region" description="Basic residues" evidence="1">
    <location>
        <begin position="788"/>
        <end position="802"/>
    </location>
</feature>
<protein>
    <submittedName>
        <fullName evidence="2">Uncharacterized protein</fullName>
    </submittedName>
</protein>
<proteinExistence type="predicted"/>
<feature type="region of interest" description="Disordered" evidence="1">
    <location>
        <begin position="606"/>
        <end position="631"/>
    </location>
</feature>
<gene>
    <name evidence="2" type="ORF">K437DRAFT_292979</name>
</gene>
<comment type="caution">
    <text evidence="2">The sequence shown here is derived from an EMBL/GenBank/DDBJ whole genome shotgun (WGS) entry which is preliminary data.</text>
</comment>
<dbReference type="RefSeq" id="XP_013245370.1">
    <property type="nucleotide sequence ID" value="XM_013389916.1"/>
</dbReference>
<dbReference type="HOGENOM" id="CLU_005946_0_0_1"/>
<dbReference type="FunCoup" id="A0A066WFG8">
    <property type="interactions" value="32"/>
</dbReference>
<dbReference type="GeneID" id="25267126"/>
<dbReference type="Proteomes" id="UP000027361">
    <property type="component" value="Unassembled WGS sequence"/>
</dbReference>
<dbReference type="AlphaFoldDB" id="A0A066WFG8"/>
<feature type="compositionally biased region" description="Polar residues" evidence="1">
    <location>
        <begin position="528"/>
        <end position="538"/>
    </location>
</feature>
<feature type="compositionally biased region" description="Low complexity" evidence="1">
    <location>
        <begin position="803"/>
        <end position="817"/>
    </location>
</feature>
<evidence type="ECO:0000256" key="1">
    <source>
        <dbReference type="SAM" id="MobiDB-lite"/>
    </source>
</evidence>
<dbReference type="EMBL" id="JMSN01000009">
    <property type="protein sequence ID" value="KDN52531.1"/>
    <property type="molecule type" value="Genomic_DNA"/>
</dbReference>
<reference evidence="2 3" key="1">
    <citation type="submission" date="2014-05" db="EMBL/GenBank/DDBJ databases">
        <title>Draft genome sequence of a rare smut relative, Tilletiaria anomala UBC 951.</title>
        <authorList>
            <consortium name="DOE Joint Genome Institute"/>
            <person name="Toome M."/>
            <person name="Kuo A."/>
            <person name="Henrissat B."/>
            <person name="Lipzen A."/>
            <person name="Tritt A."/>
            <person name="Yoshinaga Y."/>
            <person name="Zane M."/>
            <person name="Barry K."/>
            <person name="Grigoriev I.V."/>
            <person name="Spatafora J.W."/>
            <person name="Aimea M.C."/>
        </authorList>
    </citation>
    <scope>NUCLEOTIDE SEQUENCE [LARGE SCALE GENOMIC DNA]</scope>
    <source>
        <strain evidence="2 3">UBC 951</strain>
    </source>
</reference>
<dbReference type="OrthoDB" id="21643at2759"/>
<evidence type="ECO:0000313" key="3">
    <source>
        <dbReference type="Proteomes" id="UP000027361"/>
    </source>
</evidence>
<feature type="region of interest" description="Disordered" evidence="1">
    <location>
        <begin position="196"/>
        <end position="256"/>
    </location>
</feature>
<name>A0A066WFG8_TILAU</name>
<feature type="region of interest" description="Disordered" evidence="1">
    <location>
        <begin position="379"/>
        <end position="430"/>
    </location>
</feature>
<feature type="region of interest" description="Disordered" evidence="1">
    <location>
        <begin position="495"/>
        <end position="538"/>
    </location>
</feature>
<keyword evidence="3" id="KW-1185">Reference proteome</keyword>
<dbReference type="InParanoid" id="A0A066WFG8"/>
<feature type="compositionally biased region" description="Low complexity" evidence="1">
    <location>
        <begin position="379"/>
        <end position="389"/>
    </location>
</feature>
<sequence length="826" mass="88010">MRSKTLTPVPGPSNGSVLPDGATVIKRLHISGLTPSLSQHDIISRFSSFGLQVLNIDTWSHESSSSLQPSSAPSGASTNLDGKPYAFLDVSIPSEDAQATVKLERIKRLLSGTIWKGAKLRIGDARPDFRQRLEAERMAQSADGSADRSKKRKRSKVPGTVGLEAKNKDVPVTSADVENGLWGWKKTPAGHLIRPMHMRPAHGLPPPQPLRSLAIAGSSKPNSKPKTSKGKDKVANATSVAGRPASSGAGKKRSTKRVKIVTIDPTRYPRSHLTGMLLEQDAETVGSAGVPEGGYWVCEATDASGGDEGEGDNAEMEGMDGKVEERQSQARVKWILKDRDGSIVRIEIVDAKSGNRMHRTPRLNGKALVGRVLDGDQEATSSCASSAESTSEDEAAGESTVISSDLDDSQGQNGSVAKRPTAAGIASSIGDAQKNDTWRFKAYDPDAEADFSDGYDEAAAGAVPANAASAASDFDAERCGTLGLLAKMFGQGLNPEEATDVGRATGPFTEDSEDDDEEAPQEKRDGFSSYQATQSTRPQVAGAEAAIAALSANQTQADTAIANSRSRRAALLAAAAQTQTLEGSSSSYEPPSRFVPPAEQYANTVTAPASALQSPSDHSSDSEDSDLSTEEAKHAVIAQKIDGDSVDDKEKRGTCYQLNSLKDMFKPKEAVPVGGQFSIMAGLDLELDDELDFELDAEAEQGVEGSPIELSTMDAAQTRPADSEAGYVQGTTLQPHPFPVFDPSNSRDMIQLLQKTGSFIPFCRTDTEEEIEARWEEHKGRLTQEYKRRHREAVKKKKRRVTGSRAAGSAGQGAMRSATRDGDGDV</sequence>
<accession>A0A066WFG8</accession>
<feature type="compositionally biased region" description="Acidic residues" evidence="1">
    <location>
        <begin position="510"/>
        <end position="519"/>
    </location>
</feature>
<organism evidence="2 3">
    <name type="scientific">Tilletiaria anomala (strain ATCC 24038 / CBS 436.72 / UBC 951)</name>
    <dbReference type="NCBI Taxonomy" id="1037660"/>
    <lineage>
        <taxon>Eukaryota</taxon>
        <taxon>Fungi</taxon>
        <taxon>Dikarya</taxon>
        <taxon>Basidiomycota</taxon>
        <taxon>Ustilaginomycotina</taxon>
        <taxon>Exobasidiomycetes</taxon>
        <taxon>Georgefischeriales</taxon>
        <taxon>Tilletiariaceae</taxon>
        <taxon>Tilletiaria</taxon>
    </lineage>
</organism>
<dbReference type="OMA" id="AHRITID"/>
<feature type="region of interest" description="Disordered" evidence="1">
    <location>
        <begin position="136"/>
        <end position="165"/>
    </location>
</feature>
<dbReference type="STRING" id="1037660.A0A066WFG8"/>